<dbReference type="Pfam" id="PF12639">
    <property type="entry name" value="Colicin-DNase"/>
    <property type="match status" value="1"/>
</dbReference>
<dbReference type="STRING" id="649639.Bcell_3721"/>
<organism evidence="1 2">
    <name type="scientific">Evansella cellulosilytica (strain ATCC 21833 / DSM 2522 / FERM P-1141 / JCM 9156 / N-4)</name>
    <name type="common">Bacillus cellulosilyticus</name>
    <dbReference type="NCBI Taxonomy" id="649639"/>
    <lineage>
        <taxon>Bacteria</taxon>
        <taxon>Bacillati</taxon>
        <taxon>Bacillota</taxon>
        <taxon>Bacilli</taxon>
        <taxon>Bacillales</taxon>
        <taxon>Bacillaceae</taxon>
        <taxon>Evansella</taxon>
    </lineage>
</organism>
<dbReference type="RefSeq" id="WP_013490292.1">
    <property type="nucleotide sequence ID" value="NC_014829.1"/>
</dbReference>
<keyword evidence="2" id="KW-1185">Reference proteome</keyword>
<dbReference type="Proteomes" id="UP000001401">
    <property type="component" value="Chromosome"/>
</dbReference>
<evidence type="ECO:0000313" key="1">
    <source>
        <dbReference type="EMBL" id="ADU31961.1"/>
    </source>
</evidence>
<protein>
    <recommendedName>
        <fullName evidence="3">HNH endonuclease</fullName>
    </recommendedName>
</protein>
<dbReference type="OrthoDB" id="2186822at2"/>
<dbReference type="eggNOG" id="COG3209">
    <property type="taxonomic scope" value="Bacteria"/>
</dbReference>
<proteinExistence type="predicted"/>
<sequence>MSFQDRVKKETKKLGEKVIDGAKKLHEKDRVLKETTGKGLVHTTGESVGNAAGFLLGKPLEKVGQRFHNKFFMELGEGIHKSSRFTGGVAGQLGQGAWKTTEGLIRWDGSVVWEGFGEIGHATGRTVVGIGKTAIYTLQNSAQIVKGLYSKDYERVKIGASGVAKVVIIGGIAFTVIDLVDGGNIAMAEEGTFINTHNSSLAGQLHPETGVPFEAQAIALEDGTEVVGVFPVFDAVAEVVLPEELYGSSDYLHFSYANGELIDMVSENETIAAQFSIDQLEQIYAGETPDGYTWHHHEDLGKLELVDEEIHAKTGHSGGRSVWGGGTDGR</sequence>
<name>E6TT53_EVAC2</name>
<dbReference type="EMBL" id="CP002394">
    <property type="protein sequence ID" value="ADU31961.1"/>
    <property type="molecule type" value="Genomic_DNA"/>
</dbReference>
<gene>
    <name evidence="1" type="ordered locus">Bcell_3721</name>
</gene>
<dbReference type="KEGG" id="bco:Bcell_3721"/>
<dbReference type="HOGENOM" id="CLU_841044_0_0_9"/>
<reference evidence="1" key="1">
    <citation type="submission" date="2010-12" db="EMBL/GenBank/DDBJ databases">
        <title>Complete sequence of Bacillus cellulosilyticus DSM 2522.</title>
        <authorList>
            <consortium name="US DOE Joint Genome Institute"/>
            <person name="Lucas S."/>
            <person name="Copeland A."/>
            <person name="Lapidus A."/>
            <person name="Cheng J.-F."/>
            <person name="Bruce D."/>
            <person name="Goodwin L."/>
            <person name="Pitluck S."/>
            <person name="Chertkov O."/>
            <person name="Detter J.C."/>
            <person name="Han C."/>
            <person name="Tapia R."/>
            <person name="Land M."/>
            <person name="Hauser L."/>
            <person name="Jeffries C."/>
            <person name="Kyrpides N."/>
            <person name="Ivanova N."/>
            <person name="Mikhailova N."/>
            <person name="Brumm P."/>
            <person name="Mead D."/>
            <person name="Woyke T."/>
        </authorList>
    </citation>
    <scope>NUCLEOTIDE SEQUENCE [LARGE SCALE GENOMIC DNA]</scope>
    <source>
        <strain evidence="1">DSM 2522</strain>
    </source>
</reference>
<evidence type="ECO:0008006" key="3">
    <source>
        <dbReference type="Google" id="ProtNLM"/>
    </source>
</evidence>
<accession>E6TT53</accession>
<evidence type="ECO:0000313" key="2">
    <source>
        <dbReference type="Proteomes" id="UP000001401"/>
    </source>
</evidence>
<dbReference type="AlphaFoldDB" id="E6TT53"/>